<dbReference type="UniPathway" id="UPA00035">
    <property type="reaction ID" value="UER00043"/>
</dbReference>
<keyword evidence="5" id="KW-0822">Tryptophan biosynthesis</keyword>
<evidence type="ECO:0000256" key="7">
    <source>
        <dbReference type="ARBA" id="ARBA00023239"/>
    </source>
</evidence>
<dbReference type="GO" id="GO:0004425">
    <property type="term" value="F:indole-3-glycerol-phosphate synthase activity"/>
    <property type="evidence" value="ECO:0007669"/>
    <property type="project" value="UniProtKB-EC"/>
</dbReference>
<dbReference type="Gene3D" id="3.20.20.70">
    <property type="entry name" value="Aldolase class I"/>
    <property type="match status" value="1"/>
</dbReference>
<dbReference type="SUPFAM" id="SSF51366">
    <property type="entry name" value="Ribulose-phoshate binding barrel"/>
    <property type="match status" value="1"/>
</dbReference>
<dbReference type="EC" id="4.1.1.48" evidence="3"/>
<evidence type="ECO:0000256" key="6">
    <source>
        <dbReference type="ARBA" id="ARBA00023141"/>
    </source>
</evidence>
<dbReference type="GO" id="GO:0000162">
    <property type="term" value="P:L-tryptophan biosynthetic process"/>
    <property type="evidence" value="ECO:0007669"/>
    <property type="project" value="UniProtKB-UniPathway"/>
</dbReference>
<dbReference type="InterPro" id="IPR013785">
    <property type="entry name" value="Aldolase_TIM"/>
</dbReference>
<evidence type="ECO:0000256" key="4">
    <source>
        <dbReference type="ARBA" id="ARBA00022605"/>
    </source>
</evidence>
<dbReference type="EMBL" id="LAZR01006933">
    <property type="protein sequence ID" value="KKM88625.1"/>
    <property type="molecule type" value="Genomic_DNA"/>
</dbReference>
<protein>
    <recommendedName>
        <fullName evidence="3">indole-3-glycerol-phosphate synthase</fullName>
        <ecNumber evidence="3">4.1.1.48</ecNumber>
    </recommendedName>
</protein>
<evidence type="ECO:0000256" key="3">
    <source>
        <dbReference type="ARBA" id="ARBA00012362"/>
    </source>
</evidence>
<evidence type="ECO:0000256" key="5">
    <source>
        <dbReference type="ARBA" id="ARBA00022822"/>
    </source>
</evidence>
<evidence type="ECO:0000313" key="9">
    <source>
        <dbReference type="EMBL" id="KKM88625.1"/>
    </source>
</evidence>
<dbReference type="InterPro" id="IPR013798">
    <property type="entry name" value="Indole-3-glycerol_P_synth_dom"/>
</dbReference>
<accession>A0A0F9NIG4</accession>
<dbReference type="AlphaFoldDB" id="A0A0F9NIG4"/>
<reference evidence="9" key="1">
    <citation type="journal article" date="2015" name="Nature">
        <title>Complex archaea that bridge the gap between prokaryotes and eukaryotes.</title>
        <authorList>
            <person name="Spang A."/>
            <person name="Saw J.H."/>
            <person name="Jorgensen S.L."/>
            <person name="Zaremba-Niedzwiedzka K."/>
            <person name="Martijn J."/>
            <person name="Lind A.E."/>
            <person name="van Eijk R."/>
            <person name="Schleper C."/>
            <person name="Guy L."/>
            <person name="Ettema T.J."/>
        </authorList>
    </citation>
    <scope>NUCLEOTIDE SEQUENCE</scope>
</reference>
<comment type="pathway">
    <text evidence="2">Amino-acid biosynthesis; L-tryptophan biosynthesis; L-tryptophan from chorismate: step 4/5.</text>
</comment>
<feature type="domain" description="Indole-3-glycerol phosphate synthase" evidence="8">
    <location>
        <begin position="1"/>
        <end position="67"/>
    </location>
</feature>
<feature type="non-terminal residue" evidence="9">
    <location>
        <position position="1"/>
    </location>
</feature>
<keyword evidence="4" id="KW-0028">Amino-acid biosynthesis</keyword>
<comment type="caution">
    <text evidence="9">The sequence shown here is derived from an EMBL/GenBank/DDBJ whole genome shotgun (WGS) entry which is preliminary data.</text>
</comment>
<keyword evidence="6" id="KW-0057">Aromatic amino acid biosynthesis</keyword>
<organism evidence="9">
    <name type="scientific">marine sediment metagenome</name>
    <dbReference type="NCBI Taxonomy" id="412755"/>
    <lineage>
        <taxon>unclassified sequences</taxon>
        <taxon>metagenomes</taxon>
        <taxon>ecological metagenomes</taxon>
    </lineage>
</organism>
<dbReference type="Pfam" id="PF00218">
    <property type="entry name" value="IGPS"/>
    <property type="match status" value="1"/>
</dbReference>
<keyword evidence="7" id="KW-0456">Lyase</keyword>
<evidence type="ECO:0000256" key="2">
    <source>
        <dbReference type="ARBA" id="ARBA00004696"/>
    </source>
</evidence>
<name>A0A0F9NIG4_9ZZZZ</name>
<dbReference type="InterPro" id="IPR011060">
    <property type="entry name" value="RibuloseP-bd_barrel"/>
</dbReference>
<gene>
    <name evidence="9" type="ORF">LCGC14_1256800</name>
</gene>
<comment type="catalytic activity">
    <reaction evidence="1">
        <text>1-(2-carboxyphenylamino)-1-deoxy-D-ribulose 5-phosphate + H(+) = (1S,2R)-1-C-(indol-3-yl)glycerol 3-phosphate + CO2 + H2O</text>
        <dbReference type="Rhea" id="RHEA:23476"/>
        <dbReference type="ChEBI" id="CHEBI:15377"/>
        <dbReference type="ChEBI" id="CHEBI:15378"/>
        <dbReference type="ChEBI" id="CHEBI:16526"/>
        <dbReference type="ChEBI" id="CHEBI:58613"/>
        <dbReference type="ChEBI" id="CHEBI:58866"/>
        <dbReference type="EC" id="4.1.1.48"/>
    </reaction>
</comment>
<evidence type="ECO:0000256" key="1">
    <source>
        <dbReference type="ARBA" id="ARBA00001633"/>
    </source>
</evidence>
<evidence type="ECO:0000259" key="8">
    <source>
        <dbReference type="Pfam" id="PF00218"/>
    </source>
</evidence>
<proteinExistence type="predicted"/>
<sequence>DLRTFDTSLETTLSMLNRIPEGHIIVTESGIHTREDVILMLENNVSSFLIGELFMRAEDPGQALAELFN</sequence>